<sequence>MAEIVEECGKEVDERHVQAALNKLVHASKAQRKWLSAAGTNVYWVTSRTPRMPPKQPTHTRSQPSSAFKTPQRSRRLKKPFSTPRQATSSASTPNTTGRHQDSLLSVSEDIKTLQQRVDQLSQEYSAEELDTHIDKLHTYNDLKDVAQAVMGMLASQEGLATRAMYERYDLDLAD</sequence>
<evidence type="ECO:0000256" key="1">
    <source>
        <dbReference type="ARBA" id="ARBA00008060"/>
    </source>
</evidence>
<dbReference type="Pfam" id="PF07061">
    <property type="entry name" value="Swi5"/>
    <property type="match status" value="1"/>
</dbReference>
<accession>F2URJ5</accession>
<feature type="compositionally biased region" description="Polar residues" evidence="5">
    <location>
        <begin position="83"/>
        <end position="101"/>
    </location>
</feature>
<reference evidence="6" key="1">
    <citation type="submission" date="2009-08" db="EMBL/GenBank/DDBJ databases">
        <title>Annotation of Salpingoeca rosetta.</title>
        <authorList>
            <consortium name="The Broad Institute Genome Sequencing Platform"/>
            <person name="Russ C."/>
            <person name="Cuomo C."/>
            <person name="Burger G."/>
            <person name="Gray M.W."/>
            <person name="Holland P.W.H."/>
            <person name="King N."/>
            <person name="Lang F.B.F."/>
            <person name="Roger A.J."/>
            <person name="Ruiz-Trillo I."/>
            <person name="Young S.K."/>
            <person name="Zeng Q."/>
            <person name="Gargeya S."/>
            <person name="Alvarado L."/>
            <person name="Berlin A."/>
            <person name="Chapman S.B."/>
            <person name="Chen Z."/>
            <person name="Freedman E."/>
            <person name="Gellesch M."/>
            <person name="Goldberg J."/>
            <person name="Griggs A."/>
            <person name="Gujja S."/>
            <person name="Heilman E."/>
            <person name="Heiman D."/>
            <person name="Howarth C."/>
            <person name="Mehta T."/>
            <person name="Neiman D."/>
            <person name="Pearson M."/>
            <person name="Roberts A."/>
            <person name="Saif S."/>
            <person name="Shea T."/>
            <person name="Shenoy N."/>
            <person name="Sisk P."/>
            <person name="Stolte C."/>
            <person name="Sykes S."/>
            <person name="White J."/>
            <person name="Yandava C."/>
            <person name="Haas B."/>
            <person name="Nusbaum C."/>
            <person name="Birren B."/>
        </authorList>
    </citation>
    <scope>NUCLEOTIDE SEQUENCE [LARGE SCALE GENOMIC DNA]</scope>
    <source>
        <strain evidence="6">ATCC 50818</strain>
    </source>
</reference>
<evidence type="ECO:0000313" key="6">
    <source>
        <dbReference type="EMBL" id="EGD80164.1"/>
    </source>
</evidence>
<proteinExistence type="inferred from homology"/>
<dbReference type="eggNOG" id="ENOG502SBQH">
    <property type="taxonomic scope" value="Eukaryota"/>
</dbReference>
<dbReference type="GO" id="GO:0034974">
    <property type="term" value="C:Swi5-Swi2 complex"/>
    <property type="evidence" value="ECO:0007669"/>
    <property type="project" value="TreeGrafter"/>
</dbReference>
<dbReference type="InterPro" id="IPR010760">
    <property type="entry name" value="DNA-repair_Swi5"/>
</dbReference>
<feature type="coiled-coil region" evidence="4">
    <location>
        <begin position="104"/>
        <end position="131"/>
    </location>
</feature>
<dbReference type="AlphaFoldDB" id="F2URJ5"/>
<gene>
    <name evidence="6" type="ORF">PTSG_10846</name>
</gene>
<dbReference type="GO" id="GO:0032798">
    <property type="term" value="C:Swi5-Sfr1 complex"/>
    <property type="evidence" value="ECO:0007669"/>
    <property type="project" value="TreeGrafter"/>
</dbReference>
<evidence type="ECO:0000256" key="4">
    <source>
        <dbReference type="SAM" id="Coils"/>
    </source>
</evidence>
<dbReference type="PANTHER" id="PTHR28529">
    <property type="entry name" value="DNA REPAIR PROTEIN SWI5 HOMOLOG"/>
    <property type="match status" value="1"/>
</dbReference>
<organism evidence="7">
    <name type="scientific">Salpingoeca rosetta (strain ATCC 50818 / BSB-021)</name>
    <dbReference type="NCBI Taxonomy" id="946362"/>
    <lineage>
        <taxon>Eukaryota</taxon>
        <taxon>Choanoflagellata</taxon>
        <taxon>Craspedida</taxon>
        <taxon>Salpingoecidae</taxon>
        <taxon>Salpingoeca</taxon>
    </lineage>
</organism>
<evidence type="ECO:0008006" key="8">
    <source>
        <dbReference type="Google" id="ProtNLM"/>
    </source>
</evidence>
<evidence type="ECO:0000256" key="5">
    <source>
        <dbReference type="SAM" id="MobiDB-lite"/>
    </source>
</evidence>
<dbReference type="EMBL" id="GL832991">
    <property type="protein sequence ID" value="EGD80164.1"/>
    <property type="molecule type" value="Genomic_DNA"/>
</dbReference>
<dbReference type="RefSeq" id="XP_004988226.1">
    <property type="nucleotide sequence ID" value="XM_004988169.1"/>
</dbReference>
<keyword evidence="4" id="KW-0175">Coiled coil</keyword>
<feature type="region of interest" description="Disordered" evidence="5">
    <location>
        <begin position="47"/>
        <end position="101"/>
    </location>
</feature>
<dbReference type="KEGG" id="sre:PTSG_10846"/>
<protein>
    <recommendedName>
        <fullName evidence="8">DNA repair protein SWI5 homolog</fullName>
    </recommendedName>
</protein>
<keyword evidence="3" id="KW-0234">DNA repair</keyword>
<keyword evidence="2" id="KW-0227">DNA damage</keyword>
<dbReference type="PANTHER" id="PTHR28529:SF2">
    <property type="entry name" value="DNA REPAIR PROTEIN SWI5 HOMOLOG"/>
    <property type="match status" value="1"/>
</dbReference>
<dbReference type="OrthoDB" id="255837at2759"/>
<dbReference type="Gene3D" id="1.20.5.170">
    <property type="match status" value="1"/>
</dbReference>
<dbReference type="FunCoup" id="F2URJ5">
    <property type="interactions" value="5"/>
</dbReference>
<keyword evidence="7" id="KW-1185">Reference proteome</keyword>
<feature type="compositionally biased region" description="Polar residues" evidence="5">
    <location>
        <begin position="57"/>
        <end position="71"/>
    </location>
</feature>
<dbReference type="GeneID" id="16068753"/>
<dbReference type="Proteomes" id="UP000007799">
    <property type="component" value="Unassembled WGS sequence"/>
</dbReference>
<evidence type="ECO:0000256" key="3">
    <source>
        <dbReference type="ARBA" id="ARBA00023204"/>
    </source>
</evidence>
<evidence type="ECO:0000256" key="2">
    <source>
        <dbReference type="ARBA" id="ARBA00022763"/>
    </source>
</evidence>
<comment type="similarity">
    <text evidence="1">Belongs to the SWI5/SAE3 family.</text>
</comment>
<evidence type="ECO:0000313" key="7">
    <source>
        <dbReference type="Proteomes" id="UP000007799"/>
    </source>
</evidence>
<dbReference type="GO" id="GO:0000724">
    <property type="term" value="P:double-strand break repair via homologous recombination"/>
    <property type="evidence" value="ECO:0007669"/>
    <property type="project" value="TreeGrafter"/>
</dbReference>
<dbReference type="STRING" id="946362.F2URJ5"/>
<dbReference type="InParanoid" id="F2URJ5"/>
<name>F2URJ5_SALR5</name>